<evidence type="ECO:0000256" key="3">
    <source>
        <dbReference type="ARBA" id="ARBA00022490"/>
    </source>
</evidence>
<dbReference type="OrthoDB" id="21312at2759"/>
<evidence type="ECO:0000256" key="7">
    <source>
        <dbReference type="ARBA" id="ARBA00022833"/>
    </source>
</evidence>
<dbReference type="SUPFAM" id="SSF57850">
    <property type="entry name" value="RING/U-box"/>
    <property type="match status" value="1"/>
</dbReference>
<keyword evidence="7" id="KW-0862">Zinc</keyword>
<dbReference type="Gene3D" id="3.30.40.10">
    <property type="entry name" value="Zinc/RING finger domain, C3HC4 (zinc finger)"/>
    <property type="match status" value="2"/>
</dbReference>
<dbReference type="InterPro" id="IPR001841">
    <property type="entry name" value="Znf_RING"/>
</dbReference>
<comment type="caution">
    <text evidence="10">The sequence shown here is derived from an EMBL/GenBank/DDBJ whole genome shotgun (WGS) entry which is preliminary data.</text>
</comment>
<keyword evidence="11" id="KW-1185">Reference proteome</keyword>
<reference evidence="10 11" key="1">
    <citation type="submission" date="2015-12" db="EMBL/GenBank/DDBJ databases">
        <title>Dictyostelia acquired genes for synthesis and detection of signals that induce cell-type specialization by lateral gene transfer from prokaryotes.</title>
        <authorList>
            <person name="Gloeckner G."/>
            <person name="Schaap P."/>
        </authorList>
    </citation>
    <scope>NUCLEOTIDE SEQUENCE [LARGE SCALE GENOMIC DNA]</scope>
    <source>
        <strain evidence="10 11">TK</strain>
    </source>
</reference>
<dbReference type="STRING" id="361077.A0A151ZJK6"/>
<dbReference type="Pfam" id="PF13639">
    <property type="entry name" value="zf-RING_2"/>
    <property type="match status" value="1"/>
</dbReference>
<evidence type="ECO:0000256" key="2">
    <source>
        <dbReference type="ARBA" id="ARBA00004496"/>
    </source>
</evidence>
<dbReference type="PROSITE" id="PS50089">
    <property type="entry name" value="ZF_RING_2"/>
    <property type="match status" value="1"/>
</dbReference>
<feature type="domain" description="RING-type" evidence="9">
    <location>
        <begin position="49"/>
        <end position="88"/>
    </location>
</feature>
<dbReference type="EMBL" id="LODT01000022">
    <property type="protein sequence ID" value="KYQ94136.1"/>
    <property type="molecule type" value="Genomic_DNA"/>
</dbReference>
<dbReference type="PANTHER" id="PTHR10131">
    <property type="entry name" value="TNF RECEPTOR ASSOCIATED FACTOR"/>
    <property type="match status" value="1"/>
</dbReference>
<keyword evidence="3" id="KW-0963">Cytoplasm</keyword>
<evidence type="ECO:0000256" key="5">
    <source>
        <dbReference type="ARBA" id="ARBA00022737"/>
    </source>
</evidence>
<comment type="subcellular location">
    <subcellularLocation>
        <location evidence="2">Cytoplasm</location>
    </subcellularLocation>
</comment>
<keyword evidence="6 8" id="KW-0863">Zinc-finger</keyword>
<dbReference type="AlphaFoldDB" id="A0A151ZJK6"/>
<organism evidence="10 11">
    <name type="scientific">Tieghemostelium lacteum</name>
    <name type="common">Slime mold</name>
    <name type="synonym">Dictyostelium lacteum</name>
    <dbReference type="NCBI Taxonomy" id="361077"/>
    <lineage>
        <taxon>Eukaryota</taxon>
        <taxon>Amoebozoa</taxon>
        <taxon>Evosea</taxon>
        <taxon>Eumycetozoa</taxon>
        <taxon>Dictyostelia</taxon>
        <taxon>Dictyosteliales</taxon>
        <taxon>Raperosteliaceae</taxon>
        <taxon>Tieghemostelium</taxon>
    </lineage>
</organism>
<gene>
    <name evidence="10" type="ORF">DLAC_04423</name>
</gene>
<evidence type="ECO:0000256" key="1">
    <source>
        <dbReference type="ARBA" id="ARBA00003051"/>
    </source>
</evidence>
<evidence type="ECO:0000256" key="4">
    <source>
        <dbReference type="ARBA" id="ARBA00022723"/>
    </source>
</evidence>
<evidence type="ECO:0000256" key="6">
    <source>
        <dbReference type="ARBA" id="ARBA00022771"/>
    </source>
</evidence>
<dbReference type="OMA" id="VNPKECE"/>
<evidence type="ECO:0000256" key="8">
    <source>
        <dbReference type="PROSITE-ProRule" id="PRU00175"/>
    </source>
</evidence>
<dbReference type="SUPFAM" id="SSF49599">
    <property type="entry name" value="TRAF domain-like"/>
    <property type="match status" value="1"/>
</dbReference>
<evidence type="ECO:0000313" key="11">
    <source>
        <dbReference type="Proteomes" id="UP000076078"/>
    </source>
</evidence>
<dbReference type="PANTHER" id="PTHR10131:SF159">
    <property type="entry name" value="RING-TYPE DOMAIN-CONTAINING PROTEIN"/>
    <property type="match status" value="1"/>
</dbReference>
<dbReference type="InterPro" id="IPR013083">
    <property type="entry name" value="Znf_RING/FYVE/PHD"/>
</dbReference>
<keyword evidence="4" id="KW-0479">Metal-binding</keyword>
<keyword evidence="5" id="KW-0677">Repeat</keyword>
<protein>
    <submittedName>
        <fullName evidence="10">Q8IVH4 Methylmalonic aciduria type A protein</fullName>
    </submittedName>
</protein>
<name>A0A151ZJK6_TIELA</name>
<dbReference type="GO" id="GO:0005737">
    <property type="term" value="C:cytoplasm"/>
    <property type="evidence" value="ECO:0007669"/>
    <property type="project" value="UniProtKB-SubCell"/>
</dbReference>
<proteinExistence type="predicted"/>
<dbReference type="Proteomes" id="UP000076078">
    <property type="component" value="Unassembled WGS sequence"/>
</dbReference>
<evidence type="ECO:0000259" key="9">
    <source>
        <dbReference type="PROSITE" id="PS50089"/>
    </source>
</evidence>
<comment type="function">
    <text evidence="1">Probable adapter protein and signal transducer that links members of the tumor necrosis factor receptor family to different signaling pathways by association with the receptor cytoplasmic domain and kinases.</text>
</comment>
<sequence length="361" mass="41991">MGLNNLNINEGIEEKEEVEIKNNLKKVDGLNKSLFTYVEPIEIDKEMECMICFQPFLDPVIEPNCRQMFCKDCLGDSLQKSNCCPFCKKEFSMDQATLPPRFISNLLDNLNVQCMVCNDGSLKIKRKDHKKHLETDCKSPCKQGCGSLLTFTQINEHRLICFCRDVPCPGKDVLCKWIGKKSELEEHQLECDYLKLKPLFVDLLDQITKQDMNIQGLLDDIKNNHQIQKTQDLEVNRLKLNVDKLQSEIQSEVKGEEYLIEMQKRISSLVQCKYCFRVATLNSISNSKYYCEARKHVLSPSSNDKKIICSQCNYTYNIDWSETIDEAYRKFEKIVCKYCEFAKTDKVDNKYFDDFVKQSKG</sequence>
<evidence type="ECO:0000313" key="10">
    <source>
        <dbReference type="EMBL" id="KYQ94136.1"/>
    </source>
</evidence>
<dbReference type="GO" id="GO:0008270">
    <property type="term" value="F:zinc ion binding"/>
    <property type="evidence" value="ECO:0007669"/>
    <property type="project" value="UniProtKB-KW"/>
</dbReference>
<accession>A0A151ZJK6</accession>
<dbReference type="InParanoid" id="A0A151ZJK6"/>